<reference evidence="1" key="1">
    <citation type="journal article" date="2020" name="New Phytol.">
        <title>Comparative genomics reveals dynamic genome evolution in host specialist ectomycorrhizal fungi.</title>
        <authorList>
            <person name="Lofgren L.A."/>
            <person name="Nguyen N.H."/>
            <person name="Vilgalys R."/>
            <person name="Ruytinx J."/>
            <person name="Liao H.L."/>
            <person name="Branco S."/>
            <person name="Kuo A."/>
            <person name="LaButti K."/>
            <person name="Lipzen A."/>
            <person name="Andreopoulos W."/>
            <person name="Pangilinan J."/>
            <person name="Riley R."/>
            <person name="Hundley H."/>
            <person name="Na H."/>
            <person name="Barry K."/>
            <person name="Grigoriev I.V."/>
            <person name="Stajich J.E."/>
            <person name="Kennedy P.G."/>
        </authorList>
    </citation>
    <scope>NUCLEOTIDE SEQUENCE</scope>
    <source>
        <strain evidence="1">DOB743</strain>
    </source>
</reference>
<comment type="caution">
    <text evidence="1">The sequence shown here is derived from an EMBL/GenBank/DDBJ whole genome shotgun (WGS) entry which is preliminary data.</text>
</comment>
<protein>
    <submittedName>
        <fullName evidence="1">Uncharacterized protein</fullName>
    </submittedName>
</protein>
<dbReference type="EMBL" id="JABBWD010000037">
    <property type="protein sequence ID" value="KAG1774945.1"/>
    <property type="molecule type" value="Genomic_DNA"/>
</dbReference>
<keyword evidence="2" id="KW-1185">Reference proteome</keyword>
<feature type="non-terminal residue" evidence="1">
    <location>
        <position position="1"/>
    </location>
</feature>
<gene>
    <name evidence="1" type="ORF">EV702DRAFT_925956</name>
</gene>
<evidence type="ECO:0000313" key="2">
    <source>
        <dbReference type="Proteomes" id="UP000714275"/>
    </source>
</evidence>
<feature type="non-terminal residue" evidence="1">
    <location>
        <position position="156"/>
    </location>
</feature>
<evidence type="ECO:0000313" key="1">
    <source>
        <dbReference type="EMBL" id="KAG1774945.1"/>
    </source>
</evidence>
<accession>A0A9P7CZT1</accession>
<name>A0A9P7CZT1_9AGAM</name>
<dbReference type="OrthoDB" id="4230923at2759"/>
<organism evidence="1 2">
    <name type="scientific">Suillus placidus</name>
    <dbReference type="NCBI Taxonomy" id="48579"/>
    <lineage>
        <taxon>Eukaryota</taxon>
        <taxon>Fungi</taxon>
        <taxon>Dikarya</taxon>
        <taxon>Basidiomycota</taxon>
        <taxon>Agaricomycotina</taxon>
        <taxon>Agaricomycetes</taxon>
        <taxon>Agaricomycetidae</taxon>
        <taxon>Boletales</taxon>
        <taxon>Suillineae</taxon>
        <taxon>Suillaceae</taxon>
        <taxon>Suillus</taxon>
    </lineage>
</organism>
<dbReference type="Proteomes" id="UP000714275">
    <property type="component" value="Unassembled WGS sequence"/>
</dbReference>
<proteinExistence type="predicted"/>
<dbReference type="AlphaFoldDB" id="A0A9P7CZT1"/>
<sequence>IEQENQLPTNTLASIRWIKPPMKRSAEQRRAFTLLQVTDVQTANNIIHEGLCMENECVSVRKDKREPLHCAKCQKFNHIPKNCLSLQDICGTCGSQHCTSACNSYHTMCCINCRSQQHTSWSRSCPEFIKHCKELDNKYPENRMPYFLMKHAWTHS</sequence>